<dbReference type="GO" id="GO:0005886">
    <property type="term" value="C:plasma membrane"/>
    <property type="evidence" value="ECO:0007669"/>
    <property type="project" value="TreeGrafter"/>
</dbReference>
<comment type="subcellular location">
    <subcellularLocation>
        <location evidence="1">Membrane</location>
        <topology evidence="1">Multi-pass membrane protein</topology>
    </subcellularLocation>
</comment>
<dbReference type="AlphaFoldDB" id="A0A955L899"/>
<evidence type="ECO:0000256" key="2">
    <source>
        <dbReference type="ARBA" id="ARBA00022692"/>
    </source>
</evidence>
<keyword evidence="3 5" id="KW-1133">Transmembrane helix</keyword>
<dbReference type="Pfam" id="PF01699">
    <property type="entry name" value="Na_Ca_ex"/>
    <property type="match status" value="2"/>
</dbReference>
<evidence type="ECO:0000259" key="6">
    <source>
        <dbReference type="Pfam" id="PF01699"/>
    </source>
</evidence>
<reference evidence="7" key="2">
    <citation type="journal article" date="2021" name="Microbiome">
        <title>Successional dynamics and alternative stable states in a saline activated sludge microbial community over 9 years.</title>
        <authorList>
            <person name="Wang Y."/>
            <person name="Ye J."/>
            <person name="Ju F."/>
            <person name="Liu L."/>
            <person name="Boyd J.A."/>
            <person name="Deng Y."/>
            <person name="Parks D.H."/>
            <person name="Jiang X."/>
            <person name="Yin X."/>
            <person name="Woodcroft B.J."/>
            <person name="Tyson G.W."/>
            <person name="Hugenholtz P."/>
            <person name="Polz M.F."/>
            <person name="Zhang T."/>
        </authorList>
    </citation>
    <scope>NUCLEOTIDE SEQUENCE</scope>
    <source>
        <strain evidence="7">HKST-UBA11</strain>
    </source>
</reference>
<dbReference type="Proteomes" id="UP000754563">
    <property type="component" value="Unassembled WGS sequence"/>
</dbReference>
<accession>A0A955L899</accession>
<feature type="transmembrane region" description="Helical" evidence="5">
    <location>
        <begin position="106"/>
        <end position="124"/>
    </location>
</feature>
<evidence type="ECO:0000313" key="8">
    <source>
        <dbReference type="Proteomes" id="UP000754563"/>
    </source>
</evidence>
<feature type="transmembrane region" description="Helical" evidence="5">
    <location>
        <begin position="344"/>
        <end position="361"/>
    </location>
</feature>
<feature type="transmembrane region" description="Helical" evidence="5">
    <location>
        <begin position="313"/>
        <end position="332"/>
    </location>
</feature>
<evidence type="ECO:0000256" key="1">
    <source>
        <dbReference type="ARBA" id="ARBA00004141"/>
    </source>
</evidence>
<reference evidence="7" key="1">
    <citation type="submission" date="2020-04" db="EMBL/GenBank/DDBJ databases">
        <authorList>
            <person name="Zhang T."/>
        </authorList>
    </citation>
    <scope>NUCLEOTIDE SEQUENCE</scope>
    <source>
        <strain evidence="7">HKST-UBA11</strain>
    </source>
</reference>
<feature type="transmembrane region" description="Helical" evidence="5">
    <location>
        <begin position="42"/>
        <end position="65"/>
    </location>
</feature>
<feature type="transmembrane region" description="Helical" evidence="5">
    <location>
        <begin position="72"/>
        <end position="94"/>
    </location>
</feature>
<evidence type="ECO:0000313" key="7">
    <source>
        <dbReference type="EMBL" id="MCA9385446.1"/>
    </source>
</evidence>
<dbReference type="GO" id="GO:0005262">
    <property type="term" value="F:calcium channel activity"/>
    <property type="evidence" value="ECO:0007669"/>
    <property type="project" value="TreeGrafter"/>
</dbReference>
<feature type="transmembrane region" description="Helical" evidence="5">
    <location>
        <begin position="131"/>
        <end position="151"/>
    </location>
</feature>
<protein>
    <submittedName>
        <fullName evidence="7">Calcium/sodium antiporter</fullName>
    </submittedName>
</protein>
<dbReference type="PANTHER" id="PTHR10846">
    <property type="entry name" value="SODIUM/POTASSIUM/CALCIUM EXCHANGER"/>
    <property type="match status" value="1"/>
</dbReference>
<feature type="domain" description="Sodium/calcium exchanger membrane region" evidence="6">
    <location>
        <begin position="8"/>
        <end position="149"/>
    </location>
</feature>
<feature type="domain" description="Sodium/calcium exchanger membrane region" evidence="6">
    <location>
        <begin position="211"/>
        <end position="358"/>
    </location>
</feature>
<evidence type="ECO:0000256" key="3">
    <source>
        <dbReference type="ARBA" id="ARBA00022989"/>
    </source>
</evidence>
<proteinExistence type="predicted"/>
<feature type="transmembrane region" description="Helical" evidence="5">
    <location>
        <begin position="275"/>
        <end position="301"/>
    </location>
</feature>
<comment type="caution">
    <text evidence="7">The sequence shown here is derived from an EMBL/GenBank/DDBJ whole genome shotgun (WGS) entry which is preliminary data.</text>
</comment>
<sequence length="362" mass="39401">MSAWLALVVIAISFYIMAKIVDDYFIKSLDIISKWMKLTPSVAGATLMAMGTSAPELSTALIALFKENSNPGIGLGTVVGSAIFQILVVIGFAALVKTSYLNWKPVIRDGFFYAITIVLLILFVRDGTVTFFESAMLLIGYFVYLVVLFAWTRYMSEEEKNEPDPIELVEEGMEKDRKKHKGKKLLSYLTYPIDIIINLLPDPEKKEKWTIPIFVISLGVIGYFSYWLVVAAEALAGAVGIPSVIIALTILAGGSSIPELIGSVVVSRQGRGDMAISNAIGSNVFDILVSLGLPLFIYSAIHGPIGNIDESNISSSIFLLFATLVAVLALLASQKFKAGRNFGIVLIASYIIYVVAAYTGWI</sequence>
<keyword evidence="4 5" id="KW-0472">Membrane</keyword>
<dbReference type="GO" id="GO:0008273">
    <property type="term" value="F:calcium, potassium:sodium antiporter activity"/>
    <property type="evidence" value="ECO:0007669"/>
    <property type="project" value="TreeGrafter"/>
</dbReference>
<dbReference type="NCBIfam" id="TIGR00367">
    <property type="entry name" value="calcium/sodium antiporter"/>
    <property type="match status" value="1"/>
</dbReference>
<keyword evidence="2 5" id="KW-0812">Transmembrane</keyword>
<dbReference type="InterPro" id="IPR004481">
    <property type="entry name" value="K/Na/Ca-exchanger"/>
</dbReference>
<organism evidence="7 8">
    <name type="scientific">Candidatus Dojkabacteria bacterium</name>
    <dbReference type="NCBI Taxonomy" id="2099670"/>
    <lineage>
        <taxon>Bacteria</taxon>
        <taxon>Candidatus Dojkabacteria</taxon>
    </lineage>
</organism>
<name>A0A955L899_9BACT</name>
<evidence type="ECO:0000256" key="5">
    <source>
        <dbReference type="SAM" id="Phobius"/>
    </source>
</evidence>
<dbReference type="InterPro" id="IPR044880">
    <property type="entry name" value="NCX_ion-bd_dom_sf"/>
</dbReference>
<dbReference type="EMBL" id="JAGQLH010000020">
    <property type="protein sequence ID" value="MCA9385446.1"/>
    <property type="molecule type" value="Genomic_DNA"/>
</dbReference>
<dbReference type="PANTHER" id="PTHR10846:SF8">
    <property type="entry name" value="INNER MEMBRANE PROTEIN YRBG"/>
    <property type="match status" value="1"/>
</dbReference>
<dbReference type="InterPro" id="IPR004837">
    <property type="entry name" value="NaCa_Exmemb"/>
</dbReference>
<gene>
    <name evidence="7" type="ORF">KC717_02235</name>
</gene>
<dbReference type="Gene3D" id="1.20.1420.30">
    <property type="entry name" value="NCX, central ion-binding region"/>
    <property type="match status" value="2"/>
</dbReference>
<evidence type="ECO:0000256" key="4">
    <source>
        <dbReference type="ARBA" id="ARBA00023136"/>
    </source>
</evidence>
<dbReference type="GO" id="GO:0006874">
    <property type="term" value="P:intracellular calcium ion homeostasis"/>
    <property type="evidence" value="ECO:0007669"/>
    <property type="project" value="TreeGrafter"/>
</dbReference>
<feature type="transmembrane region" description="Helical" evidence="5">
    <location>
        <begin position="209"/>
        <end position="228"/>
    </location>
</feature>